<feature type="region of interest" description="Disordered" evidence="2">
    <location>
        <begin position="591"/>
        <end position="623"/>
    </location>
</feature>
<dbReference type="CDD" id="cd07061">
    <property type="entry name" value="HP_HAP_like"/>
    <property type="match status" value="1"/>
</dbReference>
<feature type="region of interest" description="Disordered" evidence="2">
    <location>
        <begin position="544"/>
        <end position="569"/>
    </location>
</feature>
<dbReference type="InParanoid" id="A0A194XIR4"/>
<evidence type="ECO:0000256" key="1">
    <source>
        <dbReference type="ARBA" id="ARBA00022801"/>
    </source>
</evidence>
<evidence type="ECO:0000313" key="4">
    <source>
        <dbReference type="EMBL" id="KUJ20125.1"/>
    </source>
</evidence>
<keyword evidence="3" id="KW-0732">Signal</keyword>
<organism evidence="4 5">
    <name type="scientific">Mollisia scopiformis</name>
    <name type="common">Conifer needle endophyte fungus</name>
    <name type="synonym">Phialocephala scopiformis</name>
    <dbReference type="NCBI Taxonomy" id="149040"/>
    <lineage>
        <taxon>Eukaryota</taxon>
        <taxon>Fungi</taxon>
        <taxon>Dikarya</taxon>
        <taxon>Ascomycota</taxon>
        <taxon>Pezizomycotina</taxon>
        <taxon>Leotiomycetes</taxon>
        <taxon>Helotiales</taxon>
        <taxon>Mollisiaceae</taxon>
        <taxon>Mollisia</taxon>
    </lineage>
</organism>
<dbReference type="GO" id="GO:0003993">
    <property type="term" value="F:acid phosphatase activity"/>
    <property type="evidence" value="ECO:0007669"/>
    <property type="project" value="TreeGrafter"/>
</dbReference>
<protein>
    <submittedName>
        <fullName evidence="4">Phosphoglycerate mutase-like protein</fullName>
    </submittedName>
</protein>
<dbReference type="KEGG" id="psco:LY89DRAFT_641672"/>
<accession>A0A194XIR4</accession>
<keyword evidence="5" id="KW-1185">Reference proteome</keyword>
<dbReference type="Gene3D" id="3.40.50.1240">
    <property type="entry name" value="Phosphoglycerate mutase-like"/>
    <property type="match status" value="2"/>
</dbReference>
<reference evidence="4 5" key="1">
    <citation type="submission" date="2015-10" db="EMBL/GenBank/DDBJ databases">
        <title>Full genome of DAOMC 229536 Phialocephala scopiformis, a fungal endophyte of spruce producing the potent anti-insectan compound rugulosin.</title>
        <authorList>
            <consortium name="DOE Joint Genome Institute"/>
            <person name="Walker A.K."/>
            <person name="Frasz S.L."/>
            <person name="Seifert K.A."/>
            <person name="Miller J.D."/>
            <person name="Mondo S.J."/>
            <person name="Labutti K."/>
            <person name="Lipzen A."/>
            <person name="Dockter R."/>
            <person name="Kennedy M."/>
            <person name="Grigoriev I.V."/>
            <person name="Spatafora J.W."/>
        </authorList>
    </citation>
    <scope>NUCLEOTIDE SEQUENCE [LARGE SCALE GENOMIC DNA]</scope>
    <source>
        <strain evidence="4 5">CBS 120377</strain>
    </source>
</reference>
<dbReference type="EMBL" id="KQ947410">
    <property type="protein sequence ID" value="KUJ20125.1"/>
    <property type="molecule type" value="Genomic_DNA"/>
</dbReference>
<feature type="signal peptide" evidence="3">
    <location>
        <begin position="1"/>
        <end position="21"/>
    </location>
</feature>
<proteinExistence type="predicted"/>
<evidence type="ECO:0000313" key="5">
    <source>
        <dbReference type="Proteomes" id="UP000070700"/>
    </source>
</evidence>
<dbReference type="AlphaFoldDB" id="A0A194XIR4"/>
<dbReference type="GeneID" id="28821450"/>
<keyword evidence="1" id="KW-0378">Hydrolase</keyword>
<gene>
    <name evidence="4" type="ORF">LY89DRAFT_641672</name>
</gene>
<evidence type="ECO:0000256" key="3">
    <source>
        <dbReference type="SAM" id="SignalP"/>
    </source>
</evidence>
<dbReference type="RefSeq" id="XP_018074480.1">
    <property type="nucleotide sequence ID" value="XM_018211724.1"/>
</dbReference>
<dbReference type="InterPro" id="IPR000560">
    <property type="entry name" value="His_Pase_clade-2"/>
</dbReference>
<dbReference type="GO" id="GO:0009277">
    <property type="term" value="C:fungal-type cell wall"/>
    <property type="evidence" value="ECO:0007669"/>
    <property type="project" value="TreeGrafter"/>
</dbReference>
<dbReference type="SUPFAM" id="SSF53254">
    <property type="entry name" value="Phosphoglycerate mutase-like"/>
    <property type="match status" value="2"/>
</dbReference>
<feature type="chain" id="PRO_5008268350" evidence="3">
    <location>
        <begin position="22"/>
        <end position="706"/>
    </location>
</feature>
<dbReference type="InterPro" id="IPR029033">
    <property type="entry name" value="His_PPase_superfam"/>
</dbReference>
<name>A0A194XIR4_MOLSC</name>
<dbReference type="Proteomes" id="UP000070700">
    <property type="component" value="Unassembled WGS sequence"/>
</dbReference>
<dbReference type="OrthoDB" id="6509975at2759"/>
<dbReference type="PANTHER" id="PTHR20963">
    <property type="entry name" value="MULTIPLE INOSITOL POLYPHOSPHATE PHOSPHATASE-RELATED"/>
    <property type="match status" value="1"/>
</dbReference>
<dbReference type="PANTHER" id="PTHR20963:SF23">
    <property type="entry name" value="3-PHYTASE"/>
    <property type="match status" value="1"/>
</dbReference>
<dbReference type="Pfam" id="PF00328">
    <property type="entry name" value="His_Phos_2"/>
    <property type="match status" value="1"/>
</dbReference>
<evidence type="ECO:0000256" key="2">
    <source>
        <dbReference type="SAM" id="MobiDB-lite"/>
    </source>
</evidence>
<sequence>MAVLSTVKLAGVVALLRSVQATTYLAPAQDIVLPASESATEPLEWLGANSPYFAGPNINDISNSVPEGCTVEQVAYNVRHGSRFPDSGAYAQWTTLYAKIQAANFTATGSMAFLKGWEPVLTNPTLEISQESPTGFKEAYDLGYQLRTRYPKLYAYGTPFISWANLYPRVVQTAQNFVRGFLGSTASSLGQVITINSTGSEQALFDSLSPSDLCRLFVDGNGGTEQVTWNALYLPPILARLEALIDGNLTFTTTDVSIMPYLCGFESQITGTLSPWCSVFTDAELKQYEYAQDLRYYYGMGPGEDLPSKMMLPYLDSLVGLLSQGPGINGTFANGTSFALPNIITAFMNDGQITELGAATGVWDETISLGNGISIPDGYTYIASRFVSMRGTVAFERLNCIASSASNVERAEERVVTFTEKKTTTVCTETEPSTTLGEVTTKRPEMTTSTLVKTSSYIVSSCAHNDKNCKVGETTSTVYTTTTVCPVEASTTSAAASWTTSTYLSTPTGKVSSCAWGAKDCTIGQMTTSVVTSKTSYTVSASATATSSPSTSTFVTKTSSGSGSASGSASISASASTSSGYSNSTLNTSTSSTSSLNATTTNPYSNSSSSSSSTLSLPTSTPTPGGNQTYIRILLNDAVYPVPSCQDGPGKSCLMSEYVQIIKSKVAAAGDLVTRCNVTAKDHPTAVKGASFFTDLSDSWLASVVP</sequence>